<evidence type="ECO:0000313" key="2">
    <source>
        <dbReference type="EMBL" id="KDR70080.1"/>
    </source>
</evidence>
<dbReference type="AlphaFoldDB" id="A0A067SGL4"/>
<evidence type="ECO:0000256" key="1">
    <source>
        <dbReference type="SAM" id="MobiDB-lite"/>
    </source>
</evidence>
<dbReference type="Proteomes" id="UP000027222">
    <property type="component" value="Unassembled WGS sequence"/>
</dbReference>
<dbReference type="HOGENOM" id="CLU_172682_0_0_1"/>
<reference evidence="3" key="1">
    <citation type="journal article" date="2014" name="Proc. Natl. Acad. Sci. U.S.A.">
        <title>Extensive sampling of basidiomycete genomes demonstrates inadequacy of the white-rot/brown-rot paradigm for wood decay fungi.</title>
        <authorList>
            <person name="Riley R."/>
            <person name="Salamov A.A."/>
            <person name="Brown D.W."/>
            <person name="Nagy L.G."/>
            <person name="Floudas D."/>
            <person name="Held B.W."/>
            <person name="Levasseur A."/>
            <person name="Lombard V."/>
            <person name="Morin E."/>
            <person name="Otillar R."/>
            <person name="Lindquist E.A."/>
            <person name="Sun H."/>
            <person name="LaButti K.M."/>
            <person name="Schmutz J."/>
            <person name="Jabbour D."/>
            <person name="Luo H."/>
            <person name="Baker S.E."/>
            <person name="Pisabarro A.G."/>
            <person name="Walton J.D."/>
            <person name="Blanchette R.A."/>
            <person name="Henrissat B."/>
            <person name="Martin F."/>
            <person name="Cullen D."/>
            <person name="Hibbett D.S."/>
            <person name="Grigoriev I.V."/>
        </authorList>
    </citation>
    <scope>NUCLEOTIDE SEQUENCE [LARGE SCALE GENOMIC DNA]</scope>
    <source>
        <strain evidence="3">CBS 339.88</strain>
    </source>
</reference>
<sequence>MDGSPTNDPTNRGLPPVAIELANAEAQKEGIFAGLSSGLASAVIGQRLFGFKRNTTILCGALSGILSGILFTQAFRSSAIARLEVENARLQSQSRMSPENPSVSENPSV</sequence>
<name>A0A067SGL4_GALM3</name>
<feature type="compositionally biased region" description="Low complexity" evidence="1">
    <location>
        <begin position="97"/>
        <end position="109"/>
    </location>
</feature>
<protein>
    <submittedName>
        <fullName evidence="2">Uncharacterized protein</fullName>
    </submittedName>
</protein>
<gene>
    <name evidence="2" type="ORF">GALMADRAFT_255473</name>
</gene>
<accession>A0A067SGL4</accession>
<organism evidence="2 3">
    <name type="scientific">Galerina marginata (strain CBS 339.88)</name>
    <dbReference type="NCBI Taxonomy" id="685588"/>
    <lineage>
        <taxon>Eukaryota</taxon>
        <taxon>Fungi</taxon>
        <taxon>Dikarya</taxon>
        <taxon>Basidiomycota</taxon>
        <taxon>Agaricomycotina</taxon>
        <taxon>Agaricomycetes</taxon>
        <taxon>Agaricomycetidae</taxon>
        <taxon>Agaricales</taxon>
        <taxon>Agaricineae</taxon>
        <taxon>Strophariaceae</taxon>
        <taxon>Galerina</taxon>
    </lineage>
</organism>
<proteinExistence type="predicted"/>
<feature type="region of interest" description="Disordered" evidence="1">
    <location>
        <begin position="89"/>
        <end position="109"/>
    </location>
</feature>
<evidence type="ECO:0000313" key="3">
    <source>
        <dbReference type="Proteomes" id="UP000027222"/>
    </source>
</evidence>
<keyword evidence="3" id="KW-1185">Reference proteome</keyword>
<dbReference type="EMBL" id="KL142399">
    <property type="protein sequence ID" value="KDR70080.1"/>
    <property type="molecule type" value="Genomic_DNA"/>
</dbReference>
<dbReference type="OrthoDB" id="3352450at2759"/>